<gene>
    <name evidence="1" type="ORF">CKO45_17680</name>
</gene>
<accession>A0ABS1D2D1</accession>
<evidence type="ECO:0000313" key="2">
    <source>
        <dbReference type="Proteomes" id="UP000697995"/>
    </source>
</evidence>
<name>A0ABS1D2D1_9PROT</name>
<dbReference type="EMBL" id="NRSG01000143">
    <property type="protein sequence ID" value="MBK1660064.1"/>
    <property type="molecule type" value="Genomic_DNA"/>
</dbReference>
<sequence>MVTVAVAPAPSLPLLLAAPGTGDMDDVTLRISGGKPLQMRAALLAAGSGWSPRLAAWHEVAVYRRDGGDVAVAVTALQKAPGDAASHRAELFPTLDDAAQWLEEIDPLADLPVDLDPSDPRLSGAELALRAAALRLRADAVGRAWRALIGDLLYRLHTGT</sequence>
<dbReference type="Proteomes" id="UP000697995">
    <property type="component" value="Unassembled WGS sequence"/>
</dbReference>
<proteinExistence type="predicted"/>
<reference evidence="1 2" key="1">
    <citation type="journal article" date="2020" name="Microorganisms">
        <title>Osmotic Adaptation and Compatible Solute Biosynthesis of Phototrophic Bacteria as Revealed from Genome Analyses.</title>
        <authorList>
            <person name="Imhoff J.F."/>
            <person name="Rahn T."/>
            <person name="Kunzel S."/>
            <person name="Keller A."/>
            <person name="Neulinger S.C."/>
        </authorList>
    </citation>
    <scope>NUCLEOTIDE SEQUENCE [LARGE SCALE GENOMIC DNA]</scope>
    <source>
        <strain evidence="1 2">DSM 15382</strain>
    </source>
</reference>
<comment type="caution">
    <text evidence="1">The sequence shown here is derived from an EMBL/GenBank/DDBJ whole genome shotgun (WGS) entry which is preliminary data.</text>
</comment>
<keyword evidence="2" id="KW-1185">Reference proteome</keyword>
<protein>
    <submittedName>
        <fullName evidence="1">Uncharacterized protein</fullName>
    </submittedName>
</protein>
<organism evidence="1 2">
    <name type="scientific">Paracraurococcus ruber</name>
    <dbReference type="NCBI Taxonomy" id="77675"/>
    <lineage>
        <taxon>Bacteria</taxon>
        <taxon>Pseudomonadati</taxon>
        <taxon>Pseudomonadota</taxon>
        <taxon>Alphaproteobacteria</taxon>
        <taxon>Acetobacterales</taxon>
        <taxon>Roseomonadaceae</taxon>
        <taxon>Paracraurococcus</taxon>
    </lineage>
</organism>
<evidence type="ECO:0000313" key="1">
    <source>
        <dbReference type="EMBL" id="MBK1660064.1"/>
    </source>
</evidence>
<dbReference type="RefSeq" id="WP_133223101.1">
    <property type="nucleotide sequence ID" value="NZ_NRSG01000143.1"/>
</dbReference>